<gene>
    <name evidence="2" type="ORF">KQ486_04550</name>
</gene>
<protein>
    <submittedName>
        <fullName evidence="2">NERD domain-containing protein</fullName>
    </submittedName>
</protein>
<feature type="region of interest" description="Disordered" evidence="1">
    <location>
        <begin position="283"/>
        <end position="303"/>
    </location>
</feature>
<proteinExistence type="predicted"/>
<evidence type="ECO:0000313" key="3">
    <source>
        <dbReference type="Proteomes" id="UP000812672"/>
    </source>
</evidence>
<dbReference type="Proteomes" id="UP000812672">
    <property type="component" value="Unassembled WGS sequence"/>
</dbReference>
<dbReference type="EMBL" id="JAHLZF010000004">
    <property type="protein sequence ID" value="MBU6080278.1"/>
    <property type="molecule type" value="Genomic_DNA"/>
</dbReference>
<keyword evidence="3" id="KW-1185">Reference proteome</keyword>
<reference evidence="2 3" key="1">
    <citation type="journal article" date="2011" name="Int. J. Syst. Evol. Microbiol.">
        <title>Allobacillus halotolerans gen. nov., sp. nov. isolated from shrimp paste.</title>
        <authorList>
            <person name="Sheu S.Y."/>
            <person name="Arun A.B."/>
            <person name="Jiang S.R."/>
            <person name="Young C.C."/>
            <person name="Chen W.M."/>
        </authorList>
    </citation>
    <scope>NUCLEOTIDE SEQUENCE [LARGE SCALE GENOMIC DNA]</scope>
    <source>
        <strain evidence="2 3">LMG 24826</strain>
    </source>
</reference>
<comment type="caution">
    <text evidence="2">The sequence shown here is derived from an EMBL/GenBank/DDBJ whole genome shotgun (WGS) entry which is preliminary data.</text>
</comment>
<organism evidence="2 3">
    <name type="scientific">Allobacillus halotolerans</name>
    <dbReference type="NCBI Taxonomy" id="570278"/>
    <lineage>
        <taxon>Bacteria</taxon>
        <taxon>Bacillati</taxon>
        <taxon>Bacillota</taxon>
        <taxon>Bacilli</taxon>
        <taxon>Bacillales</taxon>
        <taxon>Bacillaceae</taxon>
        <taxon>Allobacillus</taxon>
    </lineage>
</organism>
<sequence length="303" mass="36221">MGQLIKLQDHISRYETDIFHYPGQFIRLKNDRYKRLKEQWQEQLSEPPVTDELESIEKKSFFRKLRSQKVEPEELEPTVELPETESELKHWFLDQLIDFQLRWASGTIQEISYPDSSLQEDEQLKYFLQRFPDSYLLMYQPLFQIKKAIIDGGILFITPLEILCISFLDSVDSSAIYEPLDERRWLKKTENTEKTILNPMLQLNRVEKMVRSLLDYHDIQFPVKKTLITKKASIHSIQAHLNTDFIDKHIYDQWFMKHRTGRTPLKYQQLKVAEALLSHTQTTSFKRPEWDEPDNDFMQHPGD</sequence>
<evidence type="ECO:0000256" key="1">
    <source>
        <dbReference type="SAM" id="MobiDB-lite"/>
    </source>
</evidence>
<name>A0ABS6GMG0_9BACI</name>
<evidence type="ECO:0000313" key="2">
    <source>
        <dbReference type="EMBL" id="MBU6080278.1"/>
    </source>
</evidence>
<dbReference type="RefSeq" id="WP_144160998.1">
    <property type="nucleotide sequence ID" value="NZ_CAUPKR010000020.1"/>
</dbReference>
<accession>A0ABS6GMG0</accession>